<feature type="transmembrane region" description="Helical" evidence="2">
    <location>
        <begin position="406"/>
        <end position="425"/>
    </location>
</feature>
<feature type="transmembrane region" description="Helical" evidence="2">
    <location>
        <begin position="149"/>
        <end position="170"/>
    </location>
</feature>
<protein>
    <recommendedName>
        <fullName evidence="5">DUF2142 domain-containing protein</fullName>
    </recommendedName>
</protein>
<dbReference type="EMBL" id="BAAAQB010000038">
    <property type="protein sequence ID" value="GAA2141637.1"/>
    <property type="molecule type" value="Genomic_DNA"/>
</dbReference>
<keyword evidence="2" id="KW-0472">Membrane</keyword>
<dbReference type="InterPro" id="IPR018674">
    <property type="entry name" value="DUF2142_membrane"/>
</dbReference>
<feature type="transmembrane region" description="Helical" evidence="2">
    <location>
        <begin position="437"/>
        <end position="456"/>
    </location>
</feature>
<evidence type="ECO:0000313" key="4">
    <source>
        <dbReference type="Proteomes" id="UP001500102"/>
    </source>
</evidence>
<feature type="transmembrane region" description="Helical" evidence="2">
    <location>
        <begin position="350"/>
        <end position="367"/>
    </location>
</feature>
<feature type="transmembrane region" description="Helical" evidence="2">
    <location>
        <begin position="482"/>
        <end position="503"/>
    </location>
</feature>
<feature type="transmembrane region" description="Helical" evidence="2">
    <location>
        <begin position="251"/>
        <end position="267"/>
    </location>
</feature>
<evidence type="ECO:0008006" key="5">
    <source>
        <dbReference type="Google" id="ProtNLM"/>
    </source>
</evidence>
<evidence type="ECO:0000313" key="3">
    <source>
        <dbReference type="EMBL" id="GAA2141637.1"/>
    </source>
</evidence>
<sequence>MSLPLRKAQRPRQANPAQSKPPAPVLRFCMIFLILSMFSTLWSLASPLMSVPDEPAHTIKAAAVARGQFLGTSGQTQGEQLQVVVPKYIADTQSLTCFAFKVIVTADCSPGLDSADRQPTTAGTSAGNYNPLYYLVVGLPSTILSGEPAIYAMRILSGLLCSLFLAATLLATTQFANRRWPVAAAGIAVTPMVLYLCGSINPNALEIVTTSAVFVNLCLVLENVRELSRFRFNIVVVGVAAAVLANTRALSLLWLALAVIAALLMFPPRDLLLLVKNKLVLAMATLIAVAAALGLLWLKTANTLASLLGTPGTVTPEQAFGTMVERTFDIAASYVAQLGWLDTNGPTGVYFWWSCLTGALMVAAVSVRPWRPRLGFIVLLAAAIAIPPILQAQVVTELGYIWQGRYLLPVIVPMLLAAGLALRFLRFPDSLFARRITMWAIGLTAAAHTAVFANALRRYGVGISTEANWADMFGATKWEPPLGWLPLALAYLAVTAVAGVLLYRQLSPGQAPAGEPINDGSSLS</sequence>
<feature type="transmembrane region" description="Helical" evidence="2">
    <location>
        <begin position="25"/>
        <end position="45"/>
    </location>
</feature>
<evidence type="ECO:0000256" key="1">
    <source>
        <dbReference type="SAM" id="MobiDB-lite"/>
    </source>
</evidence>
<dbReference type="Pfam" id="PF09913">
    <property type="entry name" value="DUF2142"/>
    <property type="match status" value="1"/>
</dbReference>
<dbReference type="Proteomes" id="UP001500102">
    <property type="component" value="Unassembled WGS sequence"/>
</dbReference>
<organism evidence="3 4">
    <name type="scientific">Arthrobacter humicola</name>
    <dbReference type="NCBI Taxonomy" id="409291"/>
    <lineage>
        <taxon>Bacteria</taxon>
        <taxon>Bacillati</taxon>
        <taxon>Actinomycetota</taxon>
        <taxon>Actinomycetes</taxon>
        <taxon>Micrococcales</taxon>
        <taxon>Micrococcaceae</taxon>
        <taxon>Arthrobacter</taxon>
    </lineage>
</organism>
<gene>
    <name evidence="3" type="ORF">GCM10009825_30340</name>
</gene>
<accession>A0ABN2ZG61</accession>
<dbReference type="RefSeq" id="WP_344367309.1">
    <property type="nucleotide sequence ID" value="NZ_BAAAQB010000038.1"/>
</dbReference>
<feature type="transmembrane region" description="Helical" evidence="2">
    <location>
        <begin position="279"/>
        <end position="298"/>
    </location>
</feature>
<comment type="caution">
    <text evidence="3">The sequence shown here is derived from an EMBL/GenBank/DDBJ whole genome shotgun (WGS) entry which is preliminary data.</text>
</comment>
<proteinExistence type="predicted"/>
<feature type="transmembrane region" description="Helical" evidence="2">
    <location>
        <begin position="182"/>
        <end position="201"/>
    </location>
</feature>
<keyword evidence="4" id="KW-1185">Reference proteome</keyword>
<keyword evidence="2" id="KW-0812">Transmembrane</keyword>
<reference evidence="3 4" key="1">
    <citation type="journal article" date="2019" name="Int. J. Syst. Evol. Microbiol.">
        <title>The Global Catalogue of Microorganisms (GCM) 10K type strain sequencing project: providing services to taxonomists for standard genome sequencing and annotation.</title>
        <authorList>
            <consortium name="The Broad Institute Genomics Platform"/>
            <consortium name="The Broad Institute Genome Sequencing Center for Infectious Disease"/>
            <person name="Wu L."/>
            <person name="Ma J."/>
        </authorList>
    </citation>
    <scope>NUCLEOTIDE SEQUENCE [LARGE SCALE GENOMIC DNA]</scope>
    <source>
        <strain evidence="3 4">JCM 15921</strain>
    </source>
</reference>
<feature type="transmembrane region" description="Helical" evidence="2">
    <location>
        <begin position="374"/>
        <end position="394"/>
    </location>
</feature>
<feature type="region of interest" description="Disordered" evidence="1">
    <location>
        <begin position="1"/>
        <end position="21"/>
    </location>
</feature>
<keyword evidence="2" id="KW-1133">Transmembrane helix</keyword>
<evidence type="ECO:0000256" key="2">
    <source>
        <dbReference type="SAM" id="Phobius"/>
    </source>
</evidence>
<name>A0ABN2ZG61_9MICC</name>